<dbReference type="EMBL" id="QURH01001047">
    <property type="protein sequence ID" value="RFU36517.1"/>
    <property type="molecule type" value="Genomic_DNA"/>
</dbReference>
<keyword evidence="1" id="KW-0812">Transmembrane</keyword>
<dbReference type="OrthoDB" id="3541782at2"/>
<feature type="transmembrane region" description="Helical" evidence="1">
    <location>
        <begin position="6"/>
        <end position="25"/>
    </location>
</feature>
<dbReference type="AlphaFoldDB" id="A0A372J956"/>
<feature type="transmembrane region" description="Helical" evidence="1">
    <location>
        <begin position="32"/>
        <end position="50"/>
    </location>
</feature>
<evidence type="ECO:0000256" key="1">
    <source>
        <dbReference type="SAM" id="Phobius"/>
    </source>
</evidence>
<evidence type="ECO:0000313" key="3">
    <source>
        <dbReference type="Proteomes" id="UP000261811"/>
    </source>
</evidence>
<dbReference type="Proteomes" id="UP000261811">
    <property type="component" value="Unassembled WGS sequence"/>
</dbReference>
<keyword evidence="3" id="KW-1185">Reference proteome</keyword>
<protein>
    <submittedName>
        <fullName evidence="2">DUF4229 domain-containing protein</fullName>
    </submittedName>
</protein>
<organism evidence="2 3">
    <name type="scientific">Actinomadura logoneensis</name>
    <dbReference type="NCBI Taxonomy" id="2293572"/>
    <lineage>
        <taxon>Bacteria</taxon>
        <taxon>Bacillati</taxon>
        <taxon>Actinomycetota</taxon>
        <taxon>Actinomycetes</taxon>
        <taxon>Streptosporangiales</taxon>
        <taxon>Thermomonosporaceae</taxon>
        <taxon>Actinomadura</taxon>
    </lineage>
</organism>
<dbReference type="RefSeq" id="WP_117361809.1">
    <property type="nucleotide sequence ID" value="NZ_QURH01001047.1"/>
</dbReference>
<keyword evidence="1" id="KW-0472">Membrane</keyword>
<keyword evidence="1" id="KW-1133">Transmembrane helix</keyword>
<name>A0A372J956_9ACTN</name>
<gene>
    <name evidence="2" type="ORF">DZF91_37690</name>
</gene>
<sequence>MRSVLFYTSARLGIFVATTAVLWLTPMRKAPLFLLLGALVLSGVISYVLLSPQRDAMSAAIAGAVRDKKTRLDESRGKED</sequence>
<accession>A0A372J956</accession>
<dbReference type="InterPro" id="IPR025323">
    <property type="entry name" value="DUF4229"/>
</dbReference>
<dbReference type="Pfam" id="PF14012">
    <property type="entry name" value="DUF4229"/>
    <property type="match status" value="1"/>
</dbReference>
<evidence type="ECO:0000313" key="2">
    <source>
        <dbReference type="EMBL" id="RFU36517.1"/>
    </source>
</evidence>
<proteinExistence type="predicted"/>
<reference evidence="2 3" key="1">
    <citation type="submission" date="2018-08" db="EMBL/GenBank/DDBJ databases">
        <title>Actinomadura jelena sp. nov., a novel Actinomycete isolated from soil in Chad.</title>
        <authorList>
            <person name="Shi L."/>
        </authorList>
    </citation>
    <scope>NUCLEOTIDE SEQUENCE [LARGE SCALE GENOMIC DNA]</scope>
    <source>
        <strain evidence="2 3">NEAU-G17</strain>
    </source>
</reference>
<comment type="caution">
    <text evidence="2">The sequence shown here is derived from an EMBL/GenBank/DDBJ whole genome shotgun (WGS) entry which is preliminary data.</text>
</comment>